<protein>
    <submittedName>
        <fullName evidence="8">Response regulator transcription factor</fullName>
    </submittedName>
</protein>
<dbReference type="SMART" id="SM00448">
    <property type="entry name" value="REC"/>
    <property type="match status" value="1"/>
</dbReference>
<dbReference type="InterPro" id="IPR058245">
    <property type="entry name" value="NreC/VraR/RcsB-like_REC"/>
</dbReference>
<dbReference type="PROSITE" id="PS50110">
    <property type="entry name" value="RESPONSE_REGULATORY"/>
    <property type="match status" value="1"/>
</dbReference>
<dbReference type="GO" id="GO:0000160">
    <property type="term" value="P:phosphorelay signal transduction system"/>
    <property type="evidence" value="ECO:0007669"/>
    <property type="project" value="InterPro"/>
</dbReference>
<evidence type="ECO:0000256" key="1">
    <source>
        <dbReference type="ARBA" id="ARBA00022553"/>
    </source>
</evidence>
<dbReference type="InterPro" id="IPR039420">
    <property type="entry name" value="WalR-like"/>
</dbReference>
<organism evidence="8 9">
    <name type="scientific">Xanthocytophaga agilis</name>
    <dbReference type="NCBI Taxonomy" id="3048010"/>
    <lineage>
        <taxon>Bacteria</taxon>
        <taxon>Pseudomonadati</taxon>
        <taxon>Bacteroidota</taxon>
        <taxon>Cytophagia</taxon>
        <taxon>Cytophagales</taxon>
        <taxon>Rhodocytophagaceae</taxon>
        <taxon>Xanthocytophaga</taxon>
    </lineage>
</organism>
<dbReference type="InterPro" id="IPR001789">
    <property type="entry name" value="Sig_transdc_resp-reg_receiver"/>
</dbReference>
<dbReference type="SUPFAM" id="SSF46894">
    <property type="entry name" value="C-terminal effector domain of the bipartite response regulators"/>
    <property type="match status" value="1"/>
</dbReference>
<dbReference type="PANTHER" id="PTHR43214:SF41">
    <property type="entry name" value="NITRATE_NITRITE RESPONSE REGULATOR PROTEIN NARP"/>
    <property type="match status" value="1"/>
</dbReference>
<evidence type="ECO:0000313" key="8">
    <source>
        <dbReference type="EMBL" id="MDJ1500725.1"/>
    </source>
</evidence>
<reference evidence="8" key="1">
    <citation type="submission" date="2023-05" db="EMBL/GenBank/DDBJ databases">
        <authorList>
            <person name="Zhang X."/>
        </authorList>
    </citation>
    <scope>NUCLEOTIDE SEQUENCE</scope>
    <source>
        <strain evidence="8">BD1B2-1</strain>
    </source>
</reference>
<dbReference type="AlphaFoldDB" id="A0AAE3R3H6"/>
<dbReference type="GO" id="GO:0003677">
    <property type="term" value="F:DNA binding"/>
    <property type="evidence" value="ECO:0007669"/>
    <property type="project" value="UniProtKB-KW"/>
</dbReference>
<dbReference type="SUPFAM" id="SSF52172">
    <property type="entry name" value="CheY-like"/>
    <property type="match status" value="1"/>
</dbReference>
<accession>A0AAE3R3H6</accession>
<keyword evidence="2" id="KW-0805">Transcription regulation</keyword>
<dbReference type="SMART" id="SM00421">
    <property type="entry name" value="HTH_LUXR"/>
    <property type="match status" value="1"/>
</dbReference>
<dbReference type="Pfam" id="PF00196">
    <property type="entry name" value="GerE"/>
    <property type="match status" value="1"/>
</dbReference>
<dbReference type="PANTHER" id="PTHR43214">
    <property type="entry name" value="TWO-COMPONENT RESPONSE REGULATOR"/>
    <property type="match status" value="1"/>
</dbReference>
<feature type="domain" description="Response regulatory" evidence="7">
    <location>
        <begin position="5"/>
        <end position="121"/>
    </location>
</feature>
<evidence type="ECO:0000256" key="2">
    <source>
        <dbReference type="ARBA" id="ARBA00023015"/>
    </source>
</evidence>
<keyword evidence="4" id="KW-0804">Transcription</keyword>
<feature type="domain" description="HTH luxR-type" evidence="6">
    <location>
        <begin position="150"/>
        <end position="214"/>
    </location>
</feature>
<evidence type="ECO:0000256" key="5">
    <source>
        <dbReference type="PROSITE-ProRule" id="PRU00169"/>
    </source>
</evidence>
<dbReference type="Proteomes" id="UP001232063">
    <property type="component" value="Unassembled WGS sequence"/>
</dbReference>
<comment type="caution">
    <text evidence="8">The sequence shown here is derived from an EMBL/GenBank/DDBJ whole genome shotgun (WGS) entry which is preliminary data.</text>
</comment>
<evidence type="ECO:0000313" key="9">
    <source>
        <dbReference type="Proteomes" id="UP001232063"/>
    </source>
</evidence>
<name>A0AAE3R3H6_9BACT</name>
<evidence type="ECO:0000259" key="6">
    <source>
        <dbReference type="PROSITE" id="PS50043"/>
    </source>
</evidence>
<dbReference type="EMBL" id="JASJOU010000002">
    <property type="protein sequence ID" value="MDJ1500725.1"/>
    <property type="molecule type" value="Genomic_DNA"/>
</dbReference>
<dbReference type="GO" id="GO:0006355">
    <property type="term" value="P:regulation of DNA-templated transcription"/>
    <property type="evidence" value="ECO:0007669"/>
    <property type="project" value="InterPro"/>
</dbReference>
<sequence>MKKIRVVLADDHTIVRNGIRSILEEFEEIEIAGEASNGAEAVEKVKSLSPDILMVDIAMPLLNGIQVTQEISQLGLSTRCLILSMHNNEDYIMKSIEAGAGGYLLKDTTREEMLHALLTVNQGEKYFSQSVSNIIVNAYLHKVKQPDNVKDKRTKPSKKEKVVLKYIVDGLNSREIAEKLNLSVRTVDNHRASMMRRLGVKNAVELVRVAMEQKLI</sequence>
<dbReference type="CDD" id="cd17535">
    <property type="entry name" value="REC_NarL-like"/>
    <property type="match status" value="1"/>
</dbReference>
<proteinExistence type="predicted"/>
<dbReference type="InterPro" id="IPR000792">
    <property type="entry name" value="Tscrpt_reg_LuxR_C"/>
</dbReference>
<gene>
    <name evidence="8" type="ORF">QNI22_08710</name>
</gene>
<dbReference type="CDD" id="cd06170">
    <property type="entry name" value="LuxR_C_like"/>
    <property type="match status" value="1"/>
</dbReference>
<evidence type="ECO:0000259" key="7">
    <source>
        <dbReference type="PROSITE" id="PS50110"/>
    </source>
</evidence>
<dbReference type="RefSeq" id="WP_314510254.1">
    <property type="nucleotide sequence ID" value="NZ_JASJOU010000002.1"/>
</dbReference>
<dbReference type="InterPro" id="IPR016032">
    <property type="entry name" value="Sig_transdc_resp-reg_C-effctor"/>
</dbReference>
<dbReference type="PROSITE" id="PS00622">
    <property type="entry name" value="HTH_LUXR_1"/>
    <property type="match status" value="1"/>
</dbReference>
<keyword evidence="3" id="KW-0238">DNA-binding</keyword>
<dbReference type="Pfam" id="PF00072">
    <property type="entry name" value="Response_reg"/>
    <property type="match status" value="1"/>
</dbReference>
<keyword evidence="1 5" id="KW-0597">Phosphoprotein</keyword>
<evidence type="ECO:0000256" key="3">
    <source>
        <dbReference type="ARBA" id="ARBA00023125"/>
    </source>
</evidence>
<dbReference type="Gene3D" id="3.40.50.2300">
    <property type="match status" value="1"/>
</dbReference>
<evidence type="ECO:0000256" key="4">
    <source>
        <dbReference type="ARBA" id="ARBA00023163"/>
    </source>
</evidence>
<feature type="modified residue" description="4-aspartylphosphate" evidence="5">
    <location>
        <position position="56"/>
    </location>
</feature>
<dbReference type="PROSITE" id="PS50043">
    <property type="entry name" value="HTH_LUXR_2"/>
    <property type="match status" value="1"/>
</dbReference>
<keyword evidence="9" id="KW-1185">Reference proteome</keyword>
<dbReference type="PRINTS" id="PR00038">
    <property type="entry name" value="HTHLUXR"/>
</dbReference>
<dbReference type="InterPro" id="IPR011006">
    <property type="entry name" value="CheY-like_superfamily"/>
</dbReference>